<dbReference type="PANTHER" id="PTHR30055">
    <property type="entry name" value="HTH-TYPE TRANSCRIPTIONAL REGULATOR RUTR"/>
    <property type="match status" value="1"/>
</dbReference>
<dbReference type="InterPro" id="IPR009057">
    <property type="entry name" value="Homeodomain-like_sf"/>
</dbReference>
<reference evidence="6 7" key="1">
    <citation type="submission" date="2014-01" db="EMBL/GenBank/DDBJ databases">
        <title>Full genme sequencing of cellulolytic bacterium Gynuella sunshinyii YC6258T gen. nov., sp. nov.</title>
        <authorList>
            <person name="Khan H."/>
            <person name="Chung E.J."/>
            <person name="Chung Y.R."/>
        </authorList>
    </citation>
    <scope>NUCLEOTIDE SEQUENCE [LARGE SCALE GENOMIC DNA]</scope>
    <source>
        <strain evidence="6 7">YC6258</strain>
    </source>
</reference>
<dbReference type="AlphaFoldDB" id="A0A0C5VIX8"/>
<dbReference type="Gene3D" id="1.10.357.10">
    <property type="entry name" value="Tetracycline Repressor, domain 2"/>
    <property type="match status" value="1"/>
</dbReference>
<evidence type="ECO:0000256" key="4">
    <source>
        <dbReference type="PROSITE-ProRule" id="PRU00335"/>
    </source>
</evidence>
<keyword evidence="2 4" id="KW-0238">DNA-binding</keyword>
<evidence type="ECO:0000313" key="6">
    <source>
        <dbReference type="EMBL" id="AJQ94211.1"/>
    </source>
</evidence>
<sequence length="208" mass="23732">MERNSSIQKNIDKKRRKASGAAVFQESVTLALQRALFEEWAEVGYSSLKMERIASRAGVGKAALYRRWKSKKELVYDAMPSIAVTITEIPDTGSFEEDVRIFVHSLAVALRHPLVRRILPDMHAERVRSGELEDLITLVTKKRRDQATVILERAIARGDLLETIDVPIALDFFIANIYWSMIIQRRRLSKEAIDKISRAITISIRQAL</sequence>
<evidence type="ECO:0000256" key="1">
    <source>
        <dbReference type="ARBA" id="ARBA00023015"/>
    </source>
</evidence>
<keyword evidence="1" id="KW-0805">Transcription regulation</keyword>
<dbReference type="RefSeq" id="WP_044616788.1">
    <property type="nucleotide sequence ID" value="NZ_CP007142.1"/>
</dbReference>
<feature type="domain" description="HTH tetR-type" evidence="5">
    <location>
        <begin position="26"/>
        <end position="86"/>
    </location>
</feature>
<keyword evidence="7" id="KW-1185">Reference proteome</keyword>
<keyword evidence="3" id="KW-0804">Transcription</keyword>
<dbReference type="Pfam" id="PF16859">
    <property type="entry name" value="TetR_C_11"/>
    <property type="match status" value="1"/>
</dbReference>
<dbReference type="Gene3D" id="1.10.10.60">
    <property type="entry name" value="Homeodomain-like"/>
    <property type="match status" value="1"/>
</dbReference>
<gene>
    <name evidence="6" type="ORF">YC6258_02173</name>
</gene>
<dbReference type="SUPFAM" id="SSF46689">
    <property type="entry name" value="Homeodomain-like"/>
    <property type="match status" value="1"/>
</dbReference>
<dbReference type="PATRIC" id="fig|1445510.3.peg.2132"/>
<dbReference type="GO" id="GO:0003700">
    <property type="term" value="F:DNA-binding transcription factor activity"/>
    <property type="evidence" value="ECO:0007669"/>
    <property type="project" value="TreeGrafter"/>
</dbReference>
<evidence type="ECO:0000313" key="7">
    <source>
        <dbReference type="Proteomes" id="UP000032266"/>
    </source>
</evidence>
<dbReference type="KEGG" id="gsn:YC6258_02173"/>
<dbReference type="GO" id="GO:0000976">
    <property type="term" value="F:transcription cis-regulatory region binding"/>
    <property type="evidence" value="ECO:0007669"/>
    <property type="project" value="TreeGrafter"/>
</dbReference>
<dbReference type="InterPro" id="IPR050109">
    <property type="entry name" value="HTH-type_TetR-like_transc_reg"/>
</dbReference>
<evidence type="ECO:0000256" key="3">
    <source>
        <dbReference type="ARBA" id="ARBA00023163"/>
    </source>
</evidence>
<accession>A0A0C5VIX8</accession>
<dbReference type="EMBL" id="CP007142">
    <property type="protein sequence ID" value="AJQ94211.1"/>
    <property type="molecule type" value="Genomic_DNA"/>
</dbReference>
<dbReference type="STRING" id="1445510.YC6258_02173"/>
<evidence type="ECO:0000259" key="5">
    <source>
        <dbReference type="PROSITE" id="PS50977"/>
    </source>
</evidence>
<dbReference type="PROSITE" id="PS50977">
    <property type="entry name" value="HTH_TETR_2"/>
    <property type="match status" value="1"/>
</dbReference>
<dbReference type="PANTHER" id="PTHR30055:SF148">
    <property type="entry name" value="TETR-FAMILY TRANSCRIPTIONAL REGULATOR"/>
    <property type="match status" value="1"/>
</dbReference>
<evidence type="ECO:0000256" key="2">
    <source>
        <dbReference type="ARBA" id="ARBA00023125"/>
    </source>
</evidence>
<feature type="DNA-binding region" description="H-T-H motif" evidence="4">
    <location>
        <begin position="49"/>
        <end position="68"/>
    </location>
</feature>
<dbReference type="InterPro" id="IPR011075">
    <property type="entry name" value="TetR_C"/>
</dbReference>
<dbReference type="SUPFAM" id="SSF48498">
    <property type="entry name" value="Tetracyclin repressor-like, C-terminal domain"/>
    <property type="match status" value="1"/>
</dbReference>
<dbReference type="Proteomes" id="UP000032266">
    <property type="component" value="Chromosome"/>
</dbReference>
<dbReference type="HOGENOM" id="CLU_069356_25_1_6"/>
<dbReference type="InterPro" id="IPR001647">
    <property type="entry name" value="HTH_TetR"/>
</dbReference>
<name>A0A0C5VIX8_9GAMM</name>
<proteinExistence type="predicted"/>
<organism evidence="6 7">
    <name type="scientific">Gynuella sunshinyii YC6258</name>
    <dbReference type="NCBI Taxonomy" id="1445510"/>
    <lineage>
        <taxon>Bacteria</taxon>
        <taxon>Pseudomonadati</taxon>
        <taxon>Pseudomonadota</taxon>
        <taxon>Gammaproteobacteria</taxon>
        <taxon>Oceanospirillales</taxon>
        <taxon>Saccharospirillaceae</taxon>
        <taxon>Gynuella</taxon>
    </lineage>
</organism>
<protein>
    <submittedName>
        <fullName evidence="6">Transcriptional regulator</fullName>
    </submittedName>
</protein>
<dbReference type="Pfam" id="PF00440">
    <property type="entry name" value="TetR_N"/>
    <property type="match status" value="1"/>
</dbReference>
<dbReference type="InterPro" id="IPR036271">
    <property type="entry name" value="Tet_transcr_reg_TetR-rel_C_sf"/>
</dbReference>